<protein>
    <submittedName>
        <fullName evidence="1">Uncharacterized protein</fullName>
    </submittedName>
</protein>
<evidence type="ECO:0000313" key="1">
    <source>
        <dbReference type="EMBL" id="KAK3078007.1"/>
    </source>
</evidence>
<accession>A0ACC3DND4</accession>
<evidence type="ECO:0000313" key="2">
    <source>
        <dbReference type="Proteomes" id="UP001186974"/>
    </source>
</evidence>
<dbReference type="Proteomes" id="UP001186974">
    <property type="component" value="Unassembled WGS sequence"/>
</dbReference>
<comment type="caution">
    <text evidence="1">The sequence shown here is derived from an EMBL/GenBank/DDBJ whole genome shotgun (WGS) entry which is preliminary data.</text>
</comment>
<dbReference type="EMBL" id="JAWDJW010002282">
    <property type="protein sequence ID" value="KAK3078007.1"/>
    <property type="molecule type" value="Genomic_DNA"/>
</dbReference>
<gene>
    <name evidence="1" type="ORF">LTS18_008674</name>
</gene>
<sequence>MDEIELLIHVSAPTTRKDDEKYRAQALAYDEFEANPVIGMADEYVLKHTEDAAAAGMPEQSRLQQPNLLPCSKPDSQPVSAEDAVDLDLPFNGVPTSTRSPLSLLDGMQRKWKRQRVSEISGPSGIDGNPLLSSPAVAFEGAEYLEDTQQAAAALESQLYPSTFGLARASLQNPSEPISRRPIVEAHDTEWDTHVSGSIAKARCHIPDEPPRTPERIQTSQADSLNSVLPSDYALSQTTSTQSQRHRTSAALTRSQRAGIEQACFPENGAATEDPFSGMPDQAHVELPFASVQKLHAPAPRLVKEIVREAGPFSDVPLSASSPLPETGVEKLTDNPSYLTPVLNMLMDKMSIKYKPSTVARPLRPTERGYWSFSTVSWTSELQREFWQILTKSFYNGACGWGVSAHRYPIDDLSLGEVRVYCWGEIVPHMYLALYAYSNNQIRKVAPQWIDAEGKVLVQMPKALNPK</sequence>
<organism evidence="1 2">
    <name type="scientific">Coniosporium uncinatum</name>
    <dbReference type="NCBI Taxonomy" id="93489"/>
    <lineage>
        <taxon>Eukaryota</taxon>
        <taxon>Fungi</taxon>
        <taxon>Dikarya</taxon>
        <taxon>Ascomycota</taxon>
        <taxon>Pezizomycotina</taxon>
        <taxon>Dothideomycetes</taxon>
        <taxon>Dothideomycetes incertae sedis</taxon>
        <taxon>Coniosporium</taxon>
    </lineage>
</organism>
<name>A0ACC3DND4_9PEZI</name>
<proteinExistence type="predicted"/>
<keyword evidence="2" id="KW-1185">Reference proteome</keyword>
<reference evidence="1" key="1">
    <citation type="submission" date="2024-09" db="EMBL/GenBank/DDBJ databases">
        <title>Black Yeasts Isolated from many extreme environments.</title>
        <authorList>
            <person name="Coleine C."/>
            <person name="Stajich J.E."/>
            <person name="Selbmann L."/>
        </authorList>
    </citation>
    <scope>NUCLEOTIDE SEQUENCE</scope>
    <source>
        <strain evidence="1">CCFEE 5737</strain>
    </source>
</reference>